<evidence type="ECO:0000313" key="1">
    <source>
        <dbReference type="EMBL" id="CAH1732567.1"/>
    </source>
</evidence>
<dbReference type="Proteomes" id="UP001154329">
    <property type="component" value="Chromosome 3"/>
</dbReference>
<name>A0A9P0NMI4_APHGO</name>
<evidence type="ECO:0000313" key="2">
    <source>
        <dbReference type="EMBL" id="CAH1737989.1"/>
    </source>
</evidence>
<evidence type="ECO:0000313" key="3">
    <source>
        <dbReference type="Proteomes" id="UP001154329"/>
    </source>
</evidence>
<organism evidence="1 3">
    <name type="scientific">Aphis gossypii</name>
    <name type="common">Cotton aphid</name>
    <dbReference type="NCBI Taxonomy" id="80765"/>
    <lineage>
        <taxon>Eukaryota</taxon>
        <taxon>Metazoa</taxon>
        <taxon>Ecdysozoa</taxon>
        <taxon>Arthropoda</taxon>
        <taxon>Hexapoda</taxon>
        <taxon>Insecta</taxon>
        <taxon>Pterygota</taxon>
        <taxon>Neoptera</taxon>
        <taxon>Paraneoptera</taxon>
        <taxon>Hemiptera</taxon>
        <taxon>Sternorrhyncha</taxon>
        <taxon>Aphidomorpha</taxon>
        <taxon>Aphidoidea</taxon>
        <taxon>Aphididae</taxon>
        <taxon>Aphidini</taxon>
        <taxon>Aphis</taxon>
        <taxon>Aphis</taxon>
    </lineage>
</organism>
<accession>A0A9P0NMI4</accession>
<gene>
    <name evidence="2" type="ORF">APHIGO_LOCUS11413</name>
    <name evidence="1" type="ORF">APHIGO_LOCUS9039</name>
</gene>
<dbReference type="EMBL" id="OU899036">
    <property type="protein sequence ID" value="CAH1732567.1"/>
    <property type="molecule type" value="Genomic_DNA"/>
</dbReference>
<dbReference type="AlphaFoldDB" id="A0A9P0NMI4"/>
<keyword evidence="3" id="KW-1185">Reference proteome</keyword>
<dbReference type="Proteomes" id="UP001154329">
    <property type="component" value="Chromosome 4"/>
</dbReference>
<protein>
    <submittedName>
        <fullName evidence="1 2">Uncharacterized protein</fullName>
    </submittedName>
</protein>
<reference evidence="1" key="2">
    <citation type="submission" date="2022-10" db="EMBL/GenBank/DDBJ databases">
        <authorList>
            <consortium name="ENA_rothamsted_submissions"/>
            <consortium name="culmorum"/>
            <person name="King R."/>
        </authorList>
    </citation>
    <scope>NUCLEOTIDE SEQUENCE</scope>
</reference>
<reference evidence="1" key="1">
    <citation type="submission" date="2022-02" db="EMBL/GenBank/DDBJ databases">
        <authorList>
            <person name="King R."/>
        </authorList>
    </citation>
    <scope>NUCLEOTIDE SEQUENCE</scope>
</reference>
<sequence length="188" mass="22004">MTHPWPTDPHEKSLLVRRLKDKYRRLFGSRHLEEDMLEIRTPPKPIITNIASGQYQVQKIQMDQRPLKTPQQLKIEAQYERRRSALRTRYNYEPTFTMPDTLQAVPVSRVPEEQGQLAHLAAASMMTLAVKEIPEDLLERSAIELEVILDPKEQQDIEGIENIIPPEPILSNRERKRLLWLSKIPKKT</sequence>
<dbReference type="EMBL" id="OU899037">
    <property type="protein sequence ID" value="CAH1737989.1"/>
    <property type="molecule type" value="Genomic_DNA"/>
</dbReference>
<proteinExistence type="predicted"/>